<reference evidence="2 3" key="1">
    <citation type="submission" date="2016-06" db="EMBL/GenBank/DDBJ databases">
        <authorList>
            <person name="Rodrigo-Torres L."/>
            <person name="Arahal D.R."/>
        </authorList>
    </citation>
    <scope>NUCLEOTIDE SEQUENCE [LARGE SCALE GENOMIC DNA]</scope>
    <source>
        <strain evidence="2 3">CECT 5116</strain>
    </source>
</reference>
<evidence type="ECO:0000313" key="3">
    <source>
        <dbReference type="Proteomes" id="UP000092840"/>
    </source>
</evidence>
<name>A0A1C3JRL9_9GAMM</name>
<dbReference type="Pfam" id="PF07275">
    <property type="entry name" value="ArdA"/>
    <property type="match status" value="1"/>
</dbReference>
<dbReference type="Gene3D" id="3.10.20.480">
    <property type="entry name" value="Antirestriction protein ArdA, domain 1"/>
    <property type="match status" value="1"/>
</dbReference>
<evidence type="ECO:0000313" key="4">
    <source>
        <dbReference type="Proteomes" id="UP000092871"/>
    </source>
</evidence>
<keyword evidence="3" id="KW-1185">Reference proteome</keyword>
<dbReference type="EMBL" id="FLRB01000005">
    <property type="protein sequence ID" value="SBT20026.1"/>
    <property type="molecule type" value="Genomic_DNA"/>
</dbReference>
<accession>A0A1C3JRL9</accession>
<dbReference type="EMBL" id="FLRA01000012">
    <property type="protein sequence ID" value="SBT17700.1"/>
    <property type="molecule type" value="Genomic_DNA"/>
</dbReference>
<dbReference type="InterPro" id="IPR009899">
    <property type="entry name" value="ArdA"/>
</dbReference>
<dbReference type="Gene3D" id="1.10.10.1190">
    <property type="entry name" value="Antirestriction protein ArdA, domain 3"/>
    <property type="match status" value="1"/>
</dbReference>
<dbReference type="AlphaFoldDB" id="A0A1C3JRL9"/>
<organism evidence="1 4">
    <name type="scientific">Marinomonas gallaica</name>
    <dbReference type="NCBI Taxonomy" id="1806667"/>
    <lineage>
        <taxon>Bacteria</taxon>
        <taxon>Pseudomonadati</taxon>
        <taxon>Pseudomonadota</taxon>
        <taxon>Gammaproteobacteria</taxon>
        <taxon>Oceanospirillales</taxon>
        <taxon>Oceanospirillaceae</taxon>
        <taxon>Marinomonas</taxon>
    </lineage>
</organism>
<dbReference type="InterPro" id="IPR041893">
    <property type="entry name" value="ArdA_dom3"/>
</dbReference>
<proteinExistence type="predicted"/>
<dbReference type="OrthoDB" id="944647at2"/>
<reference evidence="1 4" key="2">
    <citation type="submission" date="2016-06" db="EMBL/GenBank/DDBJ databases">
        <authorList>
            <person name="Kjaerup R.B."/>
            <person name="Dalgaard T.S."/>
            <person name="Juul-Madsen H.R."/>
        </authorList>
    </citation>
    <scope>NUCLEOTIDE SEQUENCE [LARGE SCALE GENOMIC DNA]</scope>
    <source>
        <strain evidence="1 4">CECT 5115</strain>
    </source>
</reference>
<dbReference type="InterPro" id="IPR041895">
    <property type="entry name" value="ArdA_dom1"/>
</dbReference>
<evidence type="ECO:0000313" key="1">
    <source>
        <dbReference type="EMBL" id="SBT17700.1"/>
    </source>
</evidence>
<gene>
    <name evidence="1" type="ORF">MGA5115_01816</name>
    <name evidence="2" type="ORF">MGA5116_00609</name>
</gene>
<dbReference type="Proteomes" id="UP000092840">
    <property type="component" value="Unassembled WGS sequence"/>
</dbReference>
<protein>
    <submittedName>
        <fullName evidence="1">Antirestriction protein (ArdA)</fullName>
    </submittedName>
</protein>
<sequence>MYTEPRVYVSDLAAYNSGVLHGCWIDVTQDLVDIQSEIQNLLKKSPVESAEEYAIHDYEGFGDCLVNEYSSILYVKELASFIGEHGEVAGSVLSYFGGTLSDAKMAMEEGYSGCYESLADFAEEITSQGVEVPESLAMYLDYERMGRDMELSGDIFTVQTAYNEVHVFWAN</sequence>
<dbReference type="Proteomes" id="UP000092871">
    <property type="component" value="Unassembled WGS sequence"/>
</dbReference>
<evidence type="ECO:0000313" key="2">
    <source>
        <dbReference type="EMBL" id="SBT20026.1"/>
    </source>
</evidence>